<feature type="domain" description="Ricin B lectin" evidence="11">
    <location>
        <begin position="1347"/>
        <end position="1475"/>
    </location>
</feature>
<dbReference type="SUPFAM" id="SSF50370">
    <property type="entry name" value="Ricin B-like lectins"/>
    <property type="match status" value="1"/>
</dbReference>
<feature type="domain" description="CHK kinase-like" evidence="12">
    <location>
        <begin position="588"/>
        <end position="793"/>
    </location>
</feature>
<keyword evidence="4" id="KW-0430">Lectin</keyword>
<evidence type="ECO:0000256" key="9">
    <source>
        <dbReference type="ARBA" id="ARBA00023157"/>
    </source>
</evidence>
<dbReference type="Proteomes" id="UP000092462">
    <property type="component" value="Unassembled WGS sequence"/>
</dbReference>
<dbReference type="PANTHER" id="PTHR11675">
    <property type="entry name" value="N-ACETYLGALACTOSAMINYLTRANSFERASE"/>
    <property type="match status" value="1"/>
</dbReference>
<dbReference type="SMART" id="SM00587">
    <property type="entry name" value="CHK"/>
    <property type="match status" value="2"/>
</dbReference>
<keyword evidence="6" id="KW-1133">Transmembrane helix</keyword>
<comment type="subcellular location">
    <subcellularLocation>
        <location evidence="1">Golgi apparatus membrane</location>
        <topology evidence="1">Single-pass type II membrane protein</topology>
    </subcellularLocation>
</comment>
<dbReference type="EnsemblMetazoa" id="PPAI010262-RA">
    <property type="protein sequence ID" value="PPAI010262-PA"/>
    <property type="gene ID" value="PPAI010262"/>
</dbReference>
<dbReference type="InterPro" id="IPR015897">
    <property type="entry name" value="CHK_kinase-like"/>
</dbReference>
<evidence type="ECO:0000256" key="4">
    <source>
        <dbReference type="ARBA" id="ARBA00022734"/>
    </source>
</evidence>
<dbReference type="PROSITE" id="PS50231">
    <property type="entry name" value="RICIN_B_LECTIN"/>
    <property type="match status" value="1"/>
</dbReference>
<keyword evidence="9" id="KW-1015">Disulfide bond</keyword>
<reference evidence="13" key="1">
    <citation type="submission" date="2022-08" db="UniProtKB">
        <authorList>
            <consortium name="EnsemblMetazoa"/>
        </authorList>
    </citation>
    <scope>IDENTIFICATION</scope>
    <source>
        <strain evidence="13">Israel</strain>
    </source>
</reference>
<dbReference type="InterPro" id="IPR004119">
    <property type="entry name" value="EcKL"/>
</dbReference>
<dbReference type="VEuPathDB" id="VectorBase:PPAI010262"/>
<keyword evidence="10" id="KW-0325">Glycoprotein</keyword>
<dbReference type="PANTHER" id="PTHR11675:SF134">
    <property type="entry name" value="N-ACETYLGALACTOSAMINYLTRANSFERASE 4-RELATED"/>
    <property type="match status" value="1"/>
</dbReference>
<evidence type="ECO:0000256" key="3">
    <source>
        <dbReference type="ARBA" id="ARBA00022692"/>
    </source>
</evidence>
<evidence type="ECO:0000256" key="7">
    <source>
        <dbReference type="ARBA" id="ARBA00023034"/>
    </source>
</evidence>
<keyword evidence="5" id="KW-0735">Signal-anchor</keyword>
<evidence type="ECO:0000259" key="12">
    <source>
        <dbReference type="SMART" id="SM00587"/>
    </source>
</evidence>
<dbReference type="SMART" id="SM00458">
    <property type="entry name" value="RICIN"/>
    <property type="match status" value="1"/>
</dbReference>
<evidence type="ECO:0000256" key="10">
    <source>
        <dbReference type="ARBA" id="ARBA00023180"/>
    </source>
</evidence>
<evidence type="ECO:0000256" key="8">
    <source>
        <dbReference type="ARBA" id="ARBA00023136"/>
    </source>
</evidence>
<evidence type="ECO:0000313" key="13">
    <source>
        <dbReference type="EnsemblMetazoa" id="PPAI010262-PA"/>
    </source>
</evidence>
<evidence type="ECO:0000313" key="14">
    <source>
        <dbReference type="Proteomes" id="UP000092462"/>
    </source>
</evidence>
<dbReference type="InterPro" id="IPR029044">
    <property type="entry name" value="Nucleotide-diphossugar_trans"/>
</dbReference>
<keyword evidence="3" id="KW-0812">Transmembrane</keyword>
<evidence type="ECO:0000256" key="6">
    <source>
        <dbReference type="ARBA" id="ARBA00022989"/>
    </source>
</evidence>
<dbReference type="InterPro" id="IPR011009">
    <property type="entry name" value="Kinase-like_dom_sf"/>
</dbReference>
<comment type="similarity">
    <text evidence="2">Belongs to the glycosyltransferase 2 family. GalNAc-T subfamily.</text>
</comment>
<dbReference type="SUPFAM" id="SSF56112">
    <property type="entry name" value="Protein kinase-like (PK-like)"/>
    <property type="match status" value="2"/>
</dbReference>
<dbReference type="GO" id="GO:0000139">
    <property type="term" value="C:Golgi membrane"/>
    <property type="evidence" value="ECO:0007669"/>
    <property type="project" value="UniProtKB-SubCell"/>
</dbReference>
<name>A0A1B0DP26_PHLPP</name>
<keyword evidence="7" id="KW-0333">Golgi apparatus</keyword>
<protein>
    <submittedName>
        <fullName evidence="13">Uncharacterized protein</fullName>
    </submittedName>
</protein>
<dbReference type="InterPro" id="IPR001173">
    <property type="entry name" value="Glyco_trans_2-like"/>
</dbReference>
<sequence length="1496" mass="174203">MTSERIQKSLKFIEGELTNLILVKNTEFSDCCLIESKASTSPQLDGFMTAIFKLNITVKSHKSHEKKSCDLIVKLMKGSEDFRTTTKYLTQFRNEVYIYGKVIPAFAAFLKDKNSSIECEKWAPKVYYHFYGKVPTLSNIPESVLVLENVSTLGFRSPISYFELDLDHLFFMMKTIGEYHALSYAMKTSDEDQFKKLVDGIVPLCYQDNNNEDNAYDVLHKIGLVRFFEYLDRRSDVYVGRVKDELESLRRKYLNCPTKMLDLLRADDHPYSVIQHGDYNRNNVLFKYDDGDTKKPIDMRMIDFQEVRYGSPAFDLSFVLFMNASSATRDQHWEELLHYYHDTLFKSLREILDCDEDDERLEVYKYESFYKHFSRFAIYGVFIVAHFLPWMDCSLEECEQLAHHFKTNMKSQEFWDISMSAGGDTTNEKIFNVVKHANSKLGIMTSERMQKSLQFIEGELTNLILAKNAEFSDCSLIESKASTSPQLDGFMATIFKLNITVQSHKSHEKISCDLIVKLMKGSEDFRTRTKSFTQFGNEVYIYGKVIPAFAAFLKDKNSSIEWEKWAPKVYYNFYGKVPTLSNIPESVLVLENISPLGFRNPTSRLEQDLDHLFFMLKAIGEYHALSYAMRISDEDQFKKLVDGIVPLCYQDHNNEDNLYDILHKIGLVRLFEYLDRRSDVYVGRVKDELESLRRKYLNCPTKMLDLLRADDYPYSVIQHGDYNRNNVLFKYDDGGSKKPIDMRMIDFQEVRYGSPAFDLSFFLFMNTTATTRDQHWEELLHYYHDTLFKCLMEILKCDEDDERLKAYKYEPFHQHFSRFAIYGVFICAHFLPWMDCTEEECEQLAHHFETNMKTKEFWDISMAAGGDGSNEKIFSVVKHAIGVQPSHLLGRMRRNSARIVKLSIIFLVAVVVMILLYRSLNSTLNLPTKKEKVVEHPRHGAFFSGSPKNVHKKKIDWHDYEAIKSDSAREGIGERGVAGLVPVEENDLKESMYRSNGFNALLSDKISVNRSIPDIRHKKCKDKKYYSELPSVSVIVPFYEEHWSTLLRTAYSVLNRSPPELIAEIILVDDGSEKTFLKDPLDRYVESKLPKVKVIHLPERMGLIGARLAGAKRATGDVLVFLDSHTEANVNWLPPLLDPIAENYRVCTCPFIDVIAHDTFEYRAQDEGARGAFDWQFHYKRLPILEKDKEHSDEPFASPVMAGGLFAISAKFFWELGGYDPGLDIWGGEQYELSFKIWQCGGAMYDIPCSRVGHVYRGPMDARPNPRKVDFVSRNYKRVAEVWMDEYKNYLYERKPENYRDLDPGDLSEQKAVRERLKCKPFKWFMEEVAFDLIKKYPPVEPPDYASGVIQNVGSPHLCVDTLNAGNGGTFGLFPCASNFERPQKNQWWALSWRQDLRQKHEEFCWDVSSSEKNAPILLWHCHTQGGNQYFRYDPEKQWILQGVYERCVEGDPIDKKIYVNQCDENNLNMKWKWGFLNQTAMDMWEDERKRLNKKH</sequence>
<organism evidence="13 14">
    <name type="scientific">Phlebotomus papatasi</name>
    <name type="common">Sandfly</name>
    <dbReference type="NCBI Taxonomy" id="29031"/>
    <lineage>
        <taxon>Eukaryota</taxon>
        <taxon>Metazoa</taxon>
        <taxon>Ecdysozoa</taxon>
        <taxon>Arthropoda</taxon>
        <taxon>Hexapoda</taxon>
        <taxon>Insecta</taxon>
        <taxon>Pterygota</taxon>
        <taxon>Neoptera</taxon>
        <taxon>Endopterygota</taxon>
        <taxon>Diptera</taxon>
        <taxon>Nematocera</taxon>
        <taxon>Psychodoidea</taxon>
        <taxon>Psychodidae</taxon>
        <taxon>Phlebotomus</taxon>
        <taxon>Phlebotomus</taxon>
    </lineage>
</organism>
<keyword evidence="8" id="KW-0472">Membrane</keyword>
<dbReference type="EMBL" id="AJVK01007905">
    <property type="status" value="NOT_ANNOTATED_CDS"/>
    <property type="molecule type" value="Genomic_DNA"/>
</dbReference>
<dbReference type="Pfam" id="PF00535">
    <property type="entry name" value="Glycos_transf_2"/>
    <property type="match status" value="1"/>
</dbReference>
<dbReference type="InterPro" id="IPR035992">
    <property type="entry name" value="Ricin_B-like_lectins"/>
</dbReference>
<dbReference type="Gene3D" id="3.90.550.10">
    <property type="entry name" value="Spore Coat Polysaccharide Biosynthesis Protein SpsA, Chain A"/>
    <property type="match status" value="1"/>
</dbReference>
<evidence type="ECO:0000256" key="5">
    <source>
        <dbReference type="ARBA" id="ARBA00022968"/>
    </source>
</evidence>
<keyword evidence="14" id="KW-1185">Reference proteome</keyword>
<dbReference type="GO" id="GO:0030246">
    <property type="term" value="F:carbohydrate binding"/>
    <property type="evidence" value="ECO:0007669"/>
    <property type="project" value="UniProtKB-KW"/>
</dbReference>
<dbReference type="VEuPathDB" id="VectorBase:PPAPM1_012170"/>
<dbReference type="GO" id="GO:0004653">
    <property type="term" value="F:polypeptide N-acetylgalactosaminyltransferase activity"/>
    <property type="evidence" value="ECO:0007669"/>
    <property type="project" value="TreeGrafter"/>
</dbReference>
<dbReference type="Pfam" id="PF00652">
    <property type="entry name" value="Ricin_B_lectin"/>
    <property type="match status" value="1"/>
</dbReference>
<dbReference type="InterPro" id="IPR000772">
    <property type="entry name" value="Ricin_B_lectin"/>
</dbReference>
<accession>A0A1B0DP26</accession>
<evidence type="ECO:0000256" key="2">
    <source>
        <dbReference type="ARBA" id="ARBA00005680"/>
    </source>
</evidence>
<dbReference type="FunFam" id="3.90.550.10:FF:000029">
    <property type="entry name" value="Polypeptide N-acetylgalactosaminyltransferase"/>
    <property type="match status" value="1"/>
</dbReference>
<dbReference type="VEuPathDB" id="VectorBase:PPAPM1_008427"/>
<evidence type="ECO:0000259" key="11">
    <source>
        <dbReference type="SMART" id="SM00458"/>
    </source>
</evidence>
<feature type="domain" description="CHK kinase-like" evidence="12">
    <location>
        <begin position="145"/>
        <end position="350"/>
    </location>
</feature>
<dbReference type="Gene3D" id="2.80.10.50">
    <property type="match status" value="1"/>
</dbReference>
<dbReference type="InterPro" id="IPR045885">
    <property type="entry name" value="GalNAc-T"/>
</dbReference>
<dbReference type="Pfam" id="PF02958">
    <property type="entry name" value="EcKL"/>
    <property type="match status" value="2"/>
</dbReference>
<dbReference type="EMBL" id="AJVK01007906">
    <property type="status" value="NOT_ANNOTATED_CDS"/>
    <property type="molecule type" value="Genomic_DNA"/>
</dbReference>
<dbReference type="VEuPathDB" id="VectorBase:PPAPM1_003502"/>
<evidence type="ECO:0000256" key="1">
    <source>
        <dbReference type="ARBA" id="ARBA00004323"/>
    </source>
</evidence>
<proteinExistence type="inferred from homology"/>
<dbReference type="SUPFAM" id="SSF53448">
    <property type="entry name" value="Nucleotide-diphospho-sugar transferases"/>
    <property type="match status" value="1"/>
</dbReference>
<dbReference type="GO" id="GO:0006493">
    <property type="term" value="P:protein O-linked glycosylation"/>
    <property type="evidence" value="ECO:0007669"/>
    <property type="project" value="TreeGrafter"/>
</dbReference>
<dbReference type="CDD" id="cd02510">
    <property type="entry name" value="pp-GalNAc-T"/>
    <property type="match status" value="1"/>
</dbReference>
<dbReference type="Gene3D" id="3.90.1200.10">
    <property type="match status" value="2"/>
</dbReference>